<keyword evidence="3" id="KW-1185">Reference proteome</keyword>
<name>A0A9W9ENT7_9EURO</name>
<accession>A0A9W9ENT7</accession>
<dbReference type="Proteomes" id="UP001149074">
    <property type="component" value="Unassembled WGS sequence"/>
</dbReference>
<dbReference type="RefSeq" id="XP_056469941.1">
    <property type="nucleotide sequence ID" value="XM_056622525.1"/>
</dbReference>
<organism evidence="2 3">
    <name type="scientific">Penicillium argentinense</name>
    <dbReference type="NCBI Taxonomy" id="1131581"/>
    <lineage>
        <taxon>Eukaryota</taxon>
        <taxon>Fungi</taxon>
        <taxon>Dikarya</taxon>
        <taxon>Ascomycota</taxon>
        <taxon>Pezizomycotina</taxon>
        <taxon>Eurotiomycetes</taxon>
        <taxon>Eurotiomycetidae</taxon>
        <taxon>Eurotiales</taxon>
        <taxon>Aspergillaceae</taxon>
        <taxon>Penicillium</taxon>
    </lineage>
</organism>
<evidence type="ECO:0000313" key="3">
    <source>
        <dbReference type="Proteomes" id="UP001149074"/>
    </source>
</evidence>
<sequence length="78" mass="7818">MRASVLILGFLASVSYALPSAQQVCVGVRPPIKQSTMNGGTNAQQRGGFCDTGASLGDSSACCSSLSCDAKNGTATCV</sequence>
<evidence type="ECO:0008006" key="4">
    <source>
        <dbReference type="Google" id="ProtNLM"/>
    </source>
</evidence>
<dbReference type="GeneID" id="81361504"/>
<dbReference type="EMBL" id="JAPQKI010000010">
    <property type="protein sequence ID" value="KAJ5085263.1"/>
    <property type="molecule type" value="Genomic_DNA"/>
</dbReference>
<reference evidence="2" key="2">
    <citation type="journal article" date="2023" name="IMA Fungus">
        <title>Comparative genomic study of the Penicillium genus elucidates a diverse pangenome and 15 lateral gene transfer events.</title>
        <authorList>
            <person name="Petersen C."/>
            <person name="Sorensen T."/>
            <person name="Nielsen M.R."/>
            <person name="Sondergaard T.E."/>
            <person name="Sorensen J.L."/>
            <person name="Fitzpatrick D.A."/>
            <person name="Frisvad J.C."/>
            <person name="Nielsen K.L."/>
        </authorList>
    </citation>
    <scope>NUCLEOTIDE SEQUENCE</scope>
    <source>
        <strain evidence="2">IBT 30761</strain>
    </source>
</reference>
<dbReference type="AlphaFoldDB" id="A0A9W9ENT7"/>
<reference evidence="2" key="1">
    <citation type="submission" date="2022-11" db="EMBL/GenBank/DDBJ databases">
        <authorList>
            <person name="Petersen C."/>
        </authorList>
    </citation>
    <scope>NUCLEOTIDE SEQUENCE</scope>
    <source>
        <strain evidence="2">IBT 30761</strain>
    </source>
</reference>
<keyword evidence="1" id="KW-0732">Signal</keyword>
<evidence type="ECO:0000313" key="2">
    <source>
        <dbReference type="EMBL" id="KAJ5085263.1"/>
    </source>
</evidence>
<proteinExistence type="predicted"/>
<gene>
    <name evidence="2" type="ORF">N7532_010034</name>
</gene>
<feature type="chain" id="PRO_5040970803" description="Hydrophobin" evidence="1">
    <location>
        <begin position="18"/>
        <end position="78"/>
    </location>
</feature>
<protein>
    <recommendedName>
        <fullName evidence="4">Hydrophobin</fullName>
    </recommendedName>
</protein>
<dbReference type="OrthoDB" id="4240221at2759"/>
<feature type="signal peptide" evidence="1">
    <location>
        <begin position="1"/>
        <end position="17"/>
    </location>
</feature>
<evidence type="ECO:0000256" key="1">
    <source>
        <dbReference type="SAM" id="SignalP"/>
    </source>
</evidence>
<comment type="caution">
    <text evidence="2">The sequence shown here is derived from an EMBL/GenBank/DDBJ whole genome shotgun (WGS) entry which is preliminary data.</text>
</comment>